<reference evidence="2" key="1">
    <citation type="submission" date="2022-03" db="EMBL/GenBank/DDBJ databases">
        <authorList>
            <person name="Martin H S."/>
        </authorList>
    </citation>
    <scope>NUCLEOTIDE SEQUENCE</scope>
</reference>
<dbReference type="SMART" id="SM00973">
    <property type="entry name" value="Sec63"/>
    <property type="match status" value="1"/>
</dbReference>
<evidence type="ECO:0000313" key="2">
    <source>
        <dbReference type="EMBL" id="CAH2048515.1"/>
    </source>
</evidence>
<dbReference type="Gene3D" id="1.10.3380.10">
    <property type="entry name" value="Sec63 N-terminal domain-like domain"/>
    <property type="match status" value="1"/>
</dbReference>
<dbReference type="PANTHER" id="PTHR47835">
    <property type="entry name" value="HFM1, ATP DEPENDENT DNA HELICASE HOMOLOG"/>
    <property type="match status" value="1"/>
</dbReference>
<dbReference type="Proteomes" id="UP000837857">
    <property type="component" value="Chromosome 18"/>
</dbReference>
<dbReference type="InterPro" id="IPR004179">
    <property type="entry name" value="Sec63-dom"/>
</dbReference>
<name>A0ABN8I8C0_9NEOP</name>
<sequence length="223" mass="25493">MDEASCIESTEAGRLMSIYYLDLETMKHIMKIKGDETLEQLLWIVCESHELSDMHLRVDERRCLNALNRNNSAATVRFPMKGKIATRQMKLNCIIQAVLGCLPIHEPSLNQESIKIMRIADRICKCLVAYVTRPHQVIGSPRNYQAVLNSIVLAKCIESHLWENSVYVSKQLKGIGPTFSALLATAGKSNFMLLEESHPRDLERVSRKKFALIQYIHVRRIMP</sequence>
<organism evidence="2 3">
    <name type="scientific">Iphiclides podalirius</name>
    <name type="common">scarce swallowtail</name>
    <dbReference type="NCBI Taxonomy" id="110791"/>
    <lineage>
        <taxon>Eukaryota</taxon>
        <taxon>Metazoa</taxon>
        <taxon>Ecdysozoa</taxon>
        <taxon>Arthropoda</taxon>
        <taxon>Hexapoda</taxon>
        <taxon>Insecta</taxon>
        <taxon>Pterygota</taxon>
        <taxon>Neoptera</taxon>
        <taxon>Endopterygota</taxon>
        <taxon>Lepidoptera</taxon>
        <taxon>Glossata</taxon>
        <taxon>Ditrysia</taxon>
        <taxon>Papilionoidea</taxon>
        <taxon>Papilionidae</taxon>
        <taxon>Papilioninae</taxon>
        <taxon>Iphiclides</taxon>
    </lineage>
</organism>
<dbReference type="EMBL" id="OW152830">
    <property type="protein sequence ID" value="CAH2048515.1"/>
    <property type="molecule type" value="Genomic_DNA"/>
</dbReference>
<feature type="non-terminal residue" evidence="2">
    <location>
        <position position="223"/>
    </location>
</feature>
<dbReference type="SUPFAM" id="SSF158702">
    <property type="entry name" value="Sec63 N-terminal domain-like"/>
    <property type="match status" value="1"/>
</dbReference>
<gene>
    <name evidence="2" type="ORF">IPOD504_LOCUS6131</name>
</gene>
<evidence type="ECO:0000259" key="1">
    <source>
        <dbReference type="SMART" id="SM00973"/>
    </source>
</evidence>
<dbReference type="PANTHER" id="PTHR47835:SF3">
    <property type="entry name" value="HELICASE FOR MEIOSIS 1"/>
    <property type="match status" value="1"/>
</dbReference>
<dbReference type="Pfam" id="PF02889">
    <property type="entry name" value="Sec63"/>
    <property type="match status" value="1"/>
</dbReference>
<evidence type="ECO:0000313" key="3">
    <source>
        <dbReference type="Proteomes" id="UP000837857"/>
    </source>
</evidence>
<feature type="domain" description="SEC63" evidence="1">
    <location>
        <begin position="9"/>
        <end position="223"/>
    </location>
</feature>
<dbReference type="InterPro" id="IPR052247">
    <property type="entry name" value="Meiotic_Crossover_Helicase"/>
</dbReference>
<proteinExistence type="predicted"/>
<keyword evidence="3" id="KW-1185">Reference proteome</keyword>
<protein>
    <recommendedName>
        <fullName evidence="1">SEC63 domain-containing protein</fullName>
    </recommendedName>
</protein>
<accession>A0ABN8I8C0</accession>